<organism evidence="1 2">
    <name type="scientific">Parasponia andersonii</name>
    <name type="common">Sponia andersonii</name>
    <dbReference type="NCBI Taxonomy" id="3476"/>
    <lineage>
        <taxon>Eukaryota</taxon>
        <taxon>Viridiplantae</taxon>
        <taxon>Streptophyta</taxon>
        <taxon>Embryophyta</taxon>
        <taxon>Tracheophyta</taxon>
        <taxon>Spermatophyta</taxon>
        <taxon>Magnoliopsida</taxon>
        <taxon>eudicotyledons</taxon>
        <taxon>Gunneridae</taxon>
        <taxon>Pentapetalae</taxon>
        <taxon>rosids</taxon>
        <taxon>fabids</taxon>
        <taxon>Rosales</taxon>
        <taxon>Cannabaceae</taxon>
        <taxon>Parasponia</taxon>
    </lineage>
</organism>
<reference evidence="2" key="1">
    <citation type="submission" date="2016-06" db="EMBL/GenBank/DDBJ databases">
        <title>Parallel loss of symbiosis genes in relatives of nitrogen-fixing non-legume Parasponia.</title>
        <authorList>
            <person name="Van Velzen R."/>
            <person name="Holmer R."/>
            <person name="Bu F."/>
            <person name="Rutten L."/>
            <person name="Van Zeijl A."/>
            <person name="Liu W."/>
            <person name="Santuari L."/>
            <person name="Cao Q."/>
            <person name="Sharma T."/>
            <person name="Shen D."/>
            <person name="Roswanjaya Y."/>
            <person name="Wardhani T."/>
            <person name="Kalhor M.S."/>
            <person name="Jansen J."/>
            <person name="Van den Hoogen J."/>
            <person name="Gungor B."/>
            <person name="Hartog M."/>
            <person name="Hontelez J."/>
            <person name="Verver J."/>
            <person name="Yang W.-C."/>
            <person name="Schijlen E."/>
            <person name="Repin R."/>
            <person name="Schilthuizen M."/>
            <person name="Schranz E."/>
            <person name="Heidstra R."/>
            <person name="Miyata K."/>
            <person name="Fedorova E."/>
            <person name="Kohlen W."/>
            <person name="Bisseling T."/>
            <person name="Smit S."/>
            <person name="Geurts R."/>
        </authorList>
    </citation>
    <scope>NUCLEOTIDE SEQUENCE [LARGE SCALE GENOMIC DNA]</scope>
    <source>
        <strain evidence="2">cv. WU1-14</strain>
    </source>
</reference>
<evidence type="ECO:0000313" key="1">
    <source>
        <dbReference type="EMBL" id="PON43535.1"/>
    </source>
</evidence>
<feature type="non-terminal residue" evidence="1">
    <location>
        <position position="1"/>
    </location>
</feature>
<keyword evidence="2" id="KW-1185">Reference proteome</keyword>
<sequence length="73" mass="8462">VHTAGLRSRTPNEISCEFQDRAYRPDPFASTTDLKISPNYKNTKYVAPQSFRTRTNRIRVMNSNNLHFDTNSN</sequence>
<comment type="caution">
    <text evidence="1">The sequence shown here is derived from an EMBL/GenBank/DDBJ whole genome shotgun (WGS) entry which is preliminary data.</text>
</comment>
<dbReference type="EMBL" id="JXTB01000369">
    <property type="protein sequence ID" value="PON43535.1"/>
    <property type="molecule type" value="Genomic_DNA"/>
</dbReference>
<gene>
    <name evidence="1" type="ORF">PanWU01x14_273080</name>
</gene>
<dbReference type="Proteomes" id="UP000237105">
    <property type="component" value="Unassembled WGS sequence"/>
</dbReference>
<dbReference type="AlphaFoldDB" id="A0A2P5B425"/>
<proteinExistence type="predicted"/>
<dbReference type="OrthoDB" id="185373at2759"/>
<name>A0A2P5B425_PARAD</name>
<evidence type="ECO:0000313" key="2">
    <source>
        <dbReference type="Proteomes" id="UP000237105"/>
    </source>
</evidence>
<accession>A0A2P5B425</accession>
<protein>
    <submittedName>
        <fullName evidence="1">Uncharacterized protein</fullName>
    </submittedName>
</protein>